<feature type="transmembrane region" description="Helical" evidence="1">
    <location>
        <begin position="75"/>
        <end position="94"/>
    </location>
</feature>
<feature type="transmembrane region" description="Helical" evidence="1">
    <location>
        <begin position="12"/>
        <end position="30"/>
    </location>
</feature>
<feature type="transmembrane region" description="Helical" evidence="1">
    <location>
        <begin position="136"/>
        <end position="157"/>
    </location>
</feature>
<dbReference type="AlphaFoldDB" id="A0A8J3ZYJ2"/>
<keyword evidence="1" id="KW-1133">Transmembrane helix</keyword>
<comment type="caution">
    <text evidence="3">The sequence shown here is derived from an EMBL/GenBank/DDBJ whole genome shotgun (WGS) entry which is preliminary data.</text>
</comment>
<dbReference type="InterPro" id="IPR013099">
    <property type="entry name" value="K_chnl_dom"/>
</dbReference>
<sequence>MTDRPPVPRRRVLLRPLGTVGLSLAVYYLIPLPDRSDAFTIVLLVVGLATVAVVLAWHVRAIVSSHYPRMRAIEALAVAAPMFLLLFAAAYYLLARSSTDNFGTGLNRTDTLYFSVTVFSTVGFGDIAPQSSDARLLVTGQMIGNMIFIGLGIRQLLAATQLGLRRRASADSDGDPGTTG</sequence>
<dbReference type="SUPFAM" id="SSF81324">
    <property type="entry name" value="Voltage-gated potassium channels"/>
    <property type="match status" value="1"/>
</dbReference>
<protein>
    <recommendedName>
        <fullName evidence="2">Potassium channel domain-containing protein</fullName>
    </recommendedName>
</protein>
<evidence type="ECO:0000313" key="3">
    <source>
        <dbReference type="EMBL" id="GIJ72634.1"/>
    </source>
</evidence>
<reference evidence="3" key="1">
    <citation type="submission" date="2021-01" db="EMBL/GenBank/DDBJ databases">
        <title>Whole genome shotgun sequence of Virgisporangium ochraceum NBRC 16418.</title>
        <authorList>
            <person name="Komaki H."/>
            <person name="Tamura T."/>
        </authorList>
    </citation>
    <scope>NUCLEOTIDE SEQUENCE</scope>
    <source>
        <strain evidence="3">NBRC 16418</strain>
    </source>
</reference>
<dbReference type="RefSeq" id="WP_203932471.1">
    <property type="nucleotide sequence ID" value="NZ_BOPH01000102.1"/>
</dbReference>
<proteinExistence type="predicted"/>
<dbReference type="Gene3D" id="1.10.287.70">
    <property type="match status" value="1"/>
</dbReference>
<feature type="transmembrane region" description="Helical" evidence="1">
    <location>
        <begin position="42"/>
        <end position="63"/>
    </location>
</feature>
<evidence type="ECO:0000313" key="4">
    <source>
        <dbReference type="Proteomes" id="UP000635606"/>
    </source>
</evidence>
<feature type="domain" description="Potassium channel" evidence="2">
    <location>
        <begin position="83"/>
        <end position="156"/>
    </location>
</feature>
<dbReference type="Proteomes" id="UP000635606">
    <property type="component" value="Unassembled WGS sequence"/>
</dbReference>
<evidence type="ECO:0000259" key="2">
    <source>
        <dbReference type="Pfam" id="PF07885"/>
    </source>
</evidence>
<keyword evidence="4" id="KW-1185">Reference proteome</keyword>
<gene>
    <name evidence="3" type="ORF">Voc01_075510</name>
</gene>
<organism evidence="3 4">
    <name type="scientific">Virgisporangium ochraceum</name>
    <dbReference type="NCBI Taxonomy" id="65505"/>
    <lineage>
        <taxon>Bacteria</taxon>
        <taxon>Bacillati</taxon>
        <taxon>Actinomycetota</taxon>
        <taxon>Actinomycetes</taxon>
        <taxon>Micromonosporales</taxon>
        <taxon>Micromonosporaceae</taxon>
        <taxon>Virgisporangium</taxon>
    </lineage>
</organism>
<dbReference type="Pfam" id="PF07885">
    <property type="entry name" value="Ion_trans_2"/>
    <property type="match status" value="1"/>
</dbReference>
<dbReference type="EMBL" id="BOPH01000102">
    <property type="protein sequence ID" value="GIJ72634.1"/>
    <property type="molecule type" value="Genomic_DNA"/>
</dbReference>
<evidence type="ECO:0000256" key="1">
    <source>
        <dbReference type="SAM" id="Phobius"/>
    </source>
</evidence>
<keyword evidence="1" id="KW-0472">Membrane</keyword>
<name>A0A8J3ZYJ2_9ACTN</name>
<keyword evidence="1" id="KW-0812">Transmembrane</keyword>
<accession>A0A8J3ZYJ2</accession>